<keyword evidence="3" id="KW-0378">Hydrolase</keyword>
<feature type="binding site" evidence="6">
    <location>
        <position position="115"/>
    </location>
    <ligand>
        <name>Zn(2+)</name>
        <dbReference type="ChEBI" id="CHEBI:29105"/>
        <label>1</label>
    </ligand>
</feature>
<feature type="binding site" evidence="6">
    <location>
        <position position="149"/>
    </location>
    <ligand>
        <name>Zn(2+)</name>
        <dbReference type="ChEBI" id="CHEBI:29105"/>
        <label>2</label>
        <note>catalytic</note>
    </ligand>
</feature>
<keyword evidence="6" id="KW-0106">Calcium</keyword>
<feature type="binding site" evidence="6">
    <location>
        <position position="80"/>
    </location>
    <ligand>
        <name>Ca(2+)</name>
        <dbReference type="ChEBI" id="CHEBI:29108"/>
        <label>2</label>
    </ligand>
</feature>
<feature type="binding site" evidence="6">
    <location>
        <position position="98"/>
    </location>
    <ligand>
        <name>Ca(2+)</name>
        <dbReference type="ChEBI" id="CHEBI:29108"/>
        <label>3</label>
    </ligand>
</feature>
<dbReference type="GO" id="GO:0030198">
    <property type="term" value="P:extracellular matrix organization"/>
    <property type="evidence" value="ECO:0007669"/>
    <property type="project" value="TreeGrafter"/>
</dbReference>
<feature type="domain" description="Peptidase metallopeptidase" evidence="8">
    <location>
        <begin position="26"/>
        <end position="190"/>
    </location>
</feature>
<dbReference type="PRINTS" id="PR00138">
    <property type="entry name" value="MATRIXIN"/>
</dbReference>
<dbReference type="GO" id="GO:0008270">
    <property type="term" value="F:zinc ion binding"/>
    <property type="evidence" value="ECO:0007669"/>
    <property type="project" value="InterPro"/>
</dbReference>
<feature type="binding site" evidence="6">
    <location>
        <position position="120"/>
    </location>
    <ligand>
        <name>Ca(2+)</name>
        <dbReference type="ChEBI" id="CHEBI:29108"/>
        <label>3</label>
    </ligand>
</feature>
<dbReference type="InterPro" id="IPR033739">
    <property type="entry name" value="M10A_MMP"/>
</dbReference>
<dbReference type="SUPFAM" id="SSF55486">
    <property type="entry name" value="Metalloproteases ('zincins'), catalytic domain"/>
    <property type="match status" value="1"/>
</dbReference>
<keyword evidence="1" id="KW-0645">Protease</keyword>
<evidence type="ECO:0000256" key="1">
    <source>
        <dbReference type="ARBA" id="ARBA00022670"/>
    </source>
</evidence>
<reference evidence="9 10" key="1">
    <citation type="journal article" date="2019" name="Plant Biotechnol. J.">
        <title>The red bayberry genome and genetic basis of sex determination.</title>
        <authorList>
            <person name="Jia H.M."/>
            <person name="Jia H.J."/>
            <person name="Cai Q.L."/>
            <person name="Wang Y."/>
            <person name="Zhao H.B."/>
            <person name="Yang W.F."/>
            <person name="Wang G.Y."/>
            <person name="Li Y.H."/>
            <person name="Zhan D.L."/>
            <person name="Shen Y.T."/>
            <person name="Niu Q.F."/>
            <person name="Chang L."/>
            <person name="Qiu J."/>
            <person name="Zhao L."/>
            <person name="Xie H.B."/>
            <person name="Fu W.Y."/>
            <person name="Jin J."/>
            <person name="Li X.W."/>
            <person name="Jiao Y."/>
            <person name="Zhou C.C."/>
            <person name="Tu T."/>
            <person name="Chai C.Y."/>
            <person name="Gao J.L."/>
            <person name="Fan L.J."/>
            <person name="van de Weg E."/>
            <person name="Wang J.Y."/>
            <person name="Gao Z.S."/>
        </authorList>
    </citation>
    <scope>NUCLEOTIDE SEQUENCE [LARGE SCALE GENOMIC DNA]</scope>
    <source>
        <tissue evidence="9">Leaves</tissue>
    </source>
</reference>
<feature type="binding site" evidence="6">
    <location>
        <position position="90"/>
    </location>
    <ligand>
        <name>Zn(2+)</name>
        <dbReference type="ChEBI" id="CHEBI:29105"/>
        <label>1</label>
    </ligand>
</feature>
<dbReference type="Gene3D" id="3.40.390.10">
    <property type="entry name" value="Collagenase (Catalytic Domain)"/>
    <property type="match status" value="1"/>
</dbReference>
<dbReference type="InterPro" id="IPR024079">
    <property type="entry name" value="MetalloPept_cat_dom_sf"/>
</dbReference>
<dbReference type="GO" id="GO:0006508">
    <property type="term" value="P:proteolysis"/>
    <property type="evidence" value="ECO:0007669"/>
    <property type="project" value="UniProtKB-KW"/>
</dbReference>
<dbReference type="PANTHER" id="PTHR10201">
    <property type="entry name" value="MATRIX METALLOPROTEINASE"/>
    <property type="match status" value="1"/>
</dbReference>
<feature type="binding site" evidence="6">
    <location>
        <position position="163"/>
    </location>
    <ligand>
        <name>Zn(2+)</name>
        <dbReference type="ChEBI" id="CHEBI:29105"/>
        <label>2</label>
        <note>catalytic</note>
    </ligand>
</feature>
<evidence type="ECO:0000256" key="3">
    <source>
        <dbReference type="ARBA" id="ARBA00022801"/>
    </source>
</evidence>
<dbReference type="InterPro" id="IPR021190">
    <property type="entry name" value="Pept_M10A"/>
</dbReference>
<feature type="region of interest" description="Disordered" evidence="7">
    <location>
        <begin position="190"/>
        <end position="209"/>
    </location>
</feature>
<evidence type="ECO:0000256" key="4">
    <source>
        <dbReference type="ARBA" id="ARBA00022833"/>
    </source>
</evidence>
<organism evidence="9 10">
    <name type="scientific">Morella rubra</name>
    <name type="common">Chinese bayberry</name>
    <dbReference type="NCBI Taxonomy" id="262757"/>
    <lineage>
        <taxon>Eukaryota</taxon>
        <taxon>Viridiplantae</taxon>
        <taxon>Streptophyta</taxon>
        <taxon>Embryophyta</taxon>
        <taxon>Tracheophyta</taxon>
        <taxon>Spermatophyta</taxon>
        <taxon>Magnoliopsida</taxon>
        <taxon>eudicotyledons</taxon>
        <taxon>Gunneridae</taxon>
        <taxon>Pentapetalae</taxon>
        <taxon>rosids</taxon>
        <taxon>fabids</taxon>
        <taxon>Fagales</taxon>
        <taxon>Myricaceae</taxon>
        <taxon>Morella</taxon>
    </lineage>
</organism>
<evidence type="ECO:0000256" key="2">
    <source>
        <dbReference type="ARBA" id="ARBA00022723"/>
    </source>
</evidence>
<dbReference type="InterPro" id="IPR001818">
    <property type="entry name" value="Pept_M10_metallopeptidase"/>
</dbReference>
<evidence type="ECO:0000313" key="10">
    <source>
        <dbReference type="Proteomes" id="UP000516437"/>
    </source>
</evidence>
<comment type="cofactor">
    <cofactor evidence="6">
        <name>Zn(2+)</name>
        <dbReference type="ChEBI" id="CHEBI:29105"/>
    </cofactor>
    <text evidence="6">Binds 2 Zn(2+) ions per subunit.</text>
</comment>
<dbReference type="AlphaFoldDB" id="A0A6A1V4V4"/>
<dbReference type="InterPro" id="IPR006026">
    <property type="entry name" value="Peptidase_Metallo"/>
</dbReference>
<keyword evidence="2 6" id="KW-0479">Metal-binding</keyword>
<comment type="cofactor">
    <cofactor evidence="6">
        <name>Ca(2+)</name>
        <dbReference type="ChEBI" id="CHEBI:29108"/>
    </cofactor>
    <text evidence="6">Can bind about 5 Ca(2+) ions per subunit.</text>
</comment>
<sequence>MNSGKTTPSSNSTQFHTVSHYTFFDGKPRWPENKRDLTYAFQPENQLSDDVKSVFTRAFARWSTVTELTFTMTDSYTDADLRIGFFVGDHGDGEPFDGVLGTLAHAFSPTSGRLHLDGDESWVVSGDVTASSLTTAVDLESVAVHEIGHLLGLGHSSVEDSIMYPTISSRTRKVDLASDDIQGIQELYGANPSYNGSSSTPSAQEGDTSGCGVNTLGSMWVLSGMLVSGFGLLWLS</sequence>
<comment type="caution">
    <text evidence="9">The sequence shown here is derived from an EMBL/GenBank/DDBJ whole genome shotgun (WGS) entry which is preliminary data.</text>
</comment>
<name>A0A6A1V4V4_9ROSI</name>
<keyword evidence="10" id="KW-1185">Reference proteome</keyword>
<gene>
    <name evidence="9" type="ORF">CJ030_MR7G024830</name>
</gene>
<feature type="binding site" evidence="6">
    <location>
        <position position="120"/>
    </location>
    <ligand>
        <name>Ca(2+)</name>
        <dbReference type="ChEBI" id="CHEBI:29108"/>
        <label>1</label>
    </ligand>
</feature>
<feature type="compositionally biased region" description="Polar residues" evidence="7">
    <location>
        <begin position="192"/>
        <end position="209"/>
    </location>
</feature>
<proteinExistence type="predicted"/>
<evidence type="ECO:0000256" key="5">
    <source>
        <dbReference type="PIRSR" id="PIRSR621190-1"/>
    </source>
</evidence>
<keyword evidence="4 6" id="KW-0862">Zinc</keyword>
<feature type="binding site" evidence="6">
    <location>
        <position position="92"/>
    </location>
    <ligand>
        <name>Zn(2+)</name>
        <dbReference type="ChEBI" id="CHEBI:29105"/>
        <label>1</label>
    </ligand>
</feature>
<evidence type="ECO:0000256" key="6">
    <source>
        <dbReference type="PIRSR" id="PIRSR621190-2"/>
    </source>
</evidence>
<dbReference type="GO" id="GO:0031012">
    <property type="term" value="C:extracellular matrix"/>
    <property type="evidence" value="ECO:0007669"/>
    <property type="project" value="InterPro"/>
</dbReference>
<evidence type="ECO:0000259" key="8">
    <source>
        <dbReference type="SMART" id="SM00235"/>
    </source>
</evidence>
<feature type="binding site" evidence="6">
    <location>
        <position position="105"/>
    </location>
    <ligand>
        <name>Zn(2+)</name>
        <dbReference type="ChEBI" id="CHEBI:29105"/>
        <label>1</label>
    </ligand>
</feature>
<feature type="active site" evidence="5">
    <location>
        <position position="146"/>
    </location>
</feature>
<evidence type="ECO:0000256" key="7">
    <source>
        <dbReference type="SAM" id="MobiDB-lite"/>
    </source>
</evidence>
<dbReference type="GO" id="GO:0004222">
    <property type="term" value="F:metalloendopeptidase activity"/>
    <property type="evidence" value="ECO:0007669"/>
    <property type="project" value="InterPro"/>
</dbReference>
<dbReference type="OrthoDB" id="406838at2759"/>
<dbReference type="PANTHER" id="PTHR10201:SF272">
    <property type="entry name" value="METALLOENDOPROTEINASE 5-MMP"/>
    <property type="match status" value="1"/>
</dbReference>
<dbReference type="CDD" id="cd04278">
    <property type="entry name" value="ZnMc_MMP"/>
    <property type="match status" value="1"/>
</dbReference>
<dbReference type="Proteomes" id="UP000516437">
    <property type="component" value="Chromosome 7"/>
</dbReference>
<evidence type="ECO:0000313" key="9">
    <source>
        <dbReference type="EMBL" id="KAB1207819.1"/>
    </source>
</evidence>
<protein>
    <submittedName>
        <fullName evidence="9">Metalloendoproteinase 1</fullName>
    </submittedName>
</protein>
<dbReference type="EMBL" id="RXIC02000025">
    <property type="protein sequence ID" value="KAB1207819.1"/>
    <property type="molecule type" value="Genomic_DNA"/>
</dbReference>
<feature type="binding site" evidence="6">
    <location>
        <position position="155"/>
    </location>
    <ligand>
        <name>Zn(2+)</name>
        <dbReference type="ChEBI" id="CHEBI:29105"/>
        <label>2</label>
        <note>catalytic</note>
    </ligand>
</feature>
<dbReference type="Pfam" id="PF00413">
    <property type="entry name" value="Peptidase_M10"/>
    <property type="match status" value="1"/>
</dbReference>
<dbReference type="GO" id="GO:0030574">
    <property type="term" value="P:collagen catabolic process"/>
    <property type="evidence" value="ECO:0007669"/>
    <property type="project" value="TreeGrafter"/>
</dbReference>
<feature type="binding site" evidence="6">
    <location>
        <position position="97"/>
    </location>
    <ligand>
        <name>Ca(2+)</name>
        <dbReference type="ChEBI" id="CHEBI:29108"/>
        <label>3</label>
    </ligand>
</feature>
<accession>A0A6A1V4V4</accession>
<feature type="binding site" evidence="6">
    <location>
        <position position="117"/>
    </location>
    <ligand>
        <name>Ca(2+)</name>
        <dbReference type="ChEBI" id="CHEBI:29108"/>
        <label>3</label>
    </ligand>
</feature>
<dbReference type="SMART" id="SM00235">
    <property type="entry name" value="ZnMc"/>
    <property type="match status" value="1"/>
</dbReference>
<feature type="binding site" evidence="6">
    <location>
        <position position="145"/>
    </location>
    <ligand>
        <name>Zn(2+)</name>
        <dbReference type="ChEBI" id="CHEBI:29105"/>
        <label>2</label>
        <note>catalytic</note>
    </ligand>
</feature>